<accession>R4Z680</accession>
<name>R4Z680_9ACTN</name>
<dbReference type="HOGENOM" id="CLU_2732527_0_0_11"/>
<keyword evidence="2" id="KW-1185">Reference proteome</keyword>
<gene>
    <name evidence="1" type="ORF">BN381_60015</name>
</gene>
<evidence type="ECO:0000313" key="2">
    <source>
        <dbReference type="Proteomes" id="UP000018291"/>
    </source>
</evidence>
<evidence type="ECO:0000313" key="1">
    <source>
        <dbReference type="EMBL" id="CCM65111.1"/>
    </source>
</evidence>
<reference evidence="1 2" key="1">
    <citation type="journal article" date="2013" name="ISME J.">
        <title>Metabolic model for the filamentous 'Candidatus Microthrix parvicella' based on genomic and metagenomic analyses.</title>
        <authorList>
            <person name="Jon McIlroy S."/>
            <person name="Kristiansen R."/>
            <person name="Albertsen M."/>
            <person name="Michael Karst S."/>
            <person name="Rossetti S."/>
            <person name="Lund Nielsen J."/>
            <person name="Tandoi V."/>
            <person name="James Seviour R."/>
            <person name="Nielsen P.H."/>
        </authorList>
    </citation>
    <scope>NUCLEOTIDE SEQUENCE [LARGE SCALE GENOMIC DNA]</scope>
    <source>
        <strain evidence="1 2">RN1</strain>
    </source>
</reference>
<dbReference type="EMBL" id="CANL01000056">
    <property type="protein sequence ID" value="CCM65111.1"/>
    <property type="molecule type" value="Genomic_DNA"/>
</dbReference>
<protein>
    <submittedName>
        <fullName evidence="1">Uncharacterized protein</fullName>
    </submittedName>
</protein>
<comment type="caution">
    <text evidence="1">The sequence shown here is derived from an EMBL/GenBank/DDBJ whole genome shotgun (WGS) entry which is preliminary data.</text>
</comment>
<sequence length="71" mass="8045">MVLRDEIARLAAQRDSTLLEVVTDAVRRMQRDQWWSGVHEALDAMNPEELAEYRAETDQLDGTASDGLRGD</sequence>
<dbReference type="Proteomes" id="UP000018291">
    <property type="component" value="Unassembled WGS sequence"/>
</dbReference>
<dbReference type="AlphaFoldDB" id="R4Z680"/>
<proteinExistence type="predicted"/>
<dbReference type="STRING" id="1229780.BN381_60015"/>
<organism evidence="1 2">
    <name type="scientific">Candidatus Neomicrothrix parvicella RN1</name>
    <dbReference type="NCBI Taxonomy" id="1229780"/>
    <lineage>
        <taxon>Bacteria</taxon>
        <taxon>Bacillati</taxon>
        <taxon>Actinomycetota</taxon>
        <taxon>Acidimicrobiia</taxon>
        <taxon>Acidimicrobiales</taxon>
        <taxon>Microthrixaceae</taxon>
        <taxon>Candidatus Neomicrothrix</taxon>
    </lineage>
</organism>